<keyword evidence="2" id="KW-0808">Transferase</keyword>
<evidence type="ECO:0000259" key="1">
    <source>
        <dbReference type="PROSITE" id="PS51664"/>
    </source>
</evidence>
<proteinExistence type="predicted"/>
<dbReference type="Pfam" id="PF18381">
    <property type="entry name" value="YcaO_C"/>
    <property type="match status" value="1"/>
</dbReference>
<reference evidence="2 3" key="1">
    <citation type="submission" date="2019-04" db="EMBL/GenBank/DDBJ databases">
        <authorList>
            <person name="Van Vliet M D."/>
        </authorList>
    </citation>
    <scope>NUCLEOTIDE SEQUENCE [LARGE SCALE GENOMIC DNA]</scope>
    <source>
        <strain evidence="2 3">F1</strain>
    </source>
</reference>
<keyword evidence="3" id="KW-1185">Reference proteome</keyword>
<dbReference type="NCBIfam" id="NF040716">
    <property type="entry name" value="YcaO_for_S12"/>
    <property type="match status" value="1"/>
</dbReference>
<gene>
    <name evidence="2" type="primary">ycaO</name>
    <name evidence="2" type="ORF">PDESU_03817</name>
</gene>
<sequence>MPTKTHIPGKDAALEDTLEKARALLDQHGFPVDLVSSKHPVQNCWSVHLRSSECPQVYTNGKGSSELASEASAVLEFFERLSTNLFFFDYYLGDDAAEKDFVFYPTEKWFPIEAPSTIPTHHPDGTELLNATLRLFYNSADELTPAQLLDNNTDDPARGIAALPFEHIGTEETVYFPVSILTNLYVSNGMAAGNTPTECRAQALAEILERYVKNNVIAMGLCLPTVPQNILDRYPRIQKDIEELKAHGFPVLVKDASMGGQFPVICVLLINPENGGCYASFGASCRFEVALERTVTELLQGRSLDQLDIFNRPSHDLEIVADELNLESHFIDSDGLLSWKMFGDQPDFEFNDWNFEGSTAEEYDHLKAIVSKSGHKAYCAEYLHCGIYTCRIIIPGMSDIYTPDDLIWSNKNAGASLRPQLLKLNQMSVDELNVFANHLSELGLSDLQPVSDTIGVLFEEGTVWHTLRIGELKGMLALATGNLEEAAQWCGWLQHFEFSPPARKKLYRAIHELIDFGLSEEGTDRYDASLSLFFEKKTLADAKEIVAGKQTFHGLTFSGHWENISASHQTLISMYRRLHPLKAVSL</sequence>
<accession>A0A6C2U5P9</accession>
<protein>
    <submittedName>
        <fullName evidence="2">Ribosomal protein S12 methylthiotransferase accessory factor YcaO</fullName>
    </submittedName>
</protein>
<dbReference type="InterPro" id="IPR003776">
    <property type="entry name" value="YcaO-like_dom"/>
</dbReference>
<dbReference type="EMBL" id="CAAHFG010000002">
    <property type="protein sequence ID" value="VGO15235.1"/>
    <property type="molecule type" value="Genomic_DNA"/>
</dbReference>
<organism evidence="2 3">
    <name type="scientific">Pontiella desulfatans</name>
    <dbReference type="NCBI Taxonomy" id="2750659"/>
    <lineage>
        <taxon>Bacteria</taxon>
        <taxon>Pseudomonadati</taxon>
        <taxon>Kiritimatiellota</taxon>
        <taxon>Kiritimatiellia</taxon>
        <taxon>Kiritimatiellales</taxon>
        <taxon>Pontiellaceae</taxon>
        <taxon>Pontiella</taxon>
    </lineage>
</organism>
<dbReference type="RefSeq" id="WP_136080818.1">
    <property type="nucleotide sequence ID" value="NZ_CAAHFG010000002.1"/>
</dbReference>
<dbReference type="GO" id="GO:0005840">
    <property type="term" value="C:ribosome"/>
    <property type="evidence" value="ECO:0007669"/>
    <property type="project" value="UniProtKB-KW"/>
</dbReference>
<dbReference type="PANTHER" id="PTHR37809:SF1">
    <property type="entry name" value="RIBOSOMAL PROTEIN S12 METHYLTHIOTRANSFERASE ACCESSORY FACTOR YCAO"/>
    <property type="match status" value="1"/>
</dbReference>
<dbReference type="Proteomes" id="UP000366872">
    <property type="component" value="Unassembled WGS sequence"/>
</dbReference>
<dbReference type="NCBIfam" id="TIGR00702">
    <property type="entry name" value="YcaO-type kinase domain"/>
    <property type="match status" value="1"/>
</dbReference>
<keyword evidence="2" id="KW-0687">Ribonucleoprotein</keyword>
<name>A0A6C2U5P9_PONDE</name>
<feature type="domain" description="YcaO" evidence="1">
    <location>
        <begin position="61"/>
        <end position="436"/>
    </location>
</feature>
<dbReference type="Gene3D" id="3.30.1330.230">
    <property type="match status" value="1"/>
</dbReference>
<dbReference type="AlphaFoldDB" id="A0A6C2U5P9"/>
<dbReference type="PANTHER" id="PTHR37809">
    <property type="entry name" value="RIBOSOMAL PROTEIN S12 METHYLTHIOTRANSFERASE ACCESSORY FACTOR YCAO"/>
    <property type="match status" value="1"/>
</dbReference>
<dbReference type="InterPro" id="IPR041080">
    <property type="entry name" value="YcaO_C"/>
</dbReference>
<evidence type="ECO:0000313" key="2">
    <source>
        <dbReference type="EMBL" id="VGO15235.1"/>
    </source>
</evidence>
<dbReference type="GO" id="GO:0016740">
    <property type="term" value="F:transferase activity"/>
    <property type="evidence" value="ECO:0007669"/>
    <property type="project" value="UniProtKB-KW"/>
</dbReference>
<evidence type="ECO:0000313" key="3">
    <source>
        <dbReference type="Proteomes" id="UP000366872"/>
    </source>
</evidence>
<dbReference type="Pfam" id="PF02624">
    <property type="entry name" value="YcaO"/>
    <property type="match status" value="1"/>
</dbReference>
<keyword evidence="2" id="KW-0689">Ribosomal protein</keyword>
<dbReference type="PROSITE" id="PS51664">
    <property type="entry name" value="YCAO"/>
    <property type="match status" value="1"/>
</dbReference>